<reference evidence="1 2" key="1">
    <citation type="journal article" date="2017" name="Nat. Commun.">
        <title>Genome assembly with in vitro proximity ligation data and whole-genome triplication in lettuce.</title>
        <authorList>
            <person name="Reyes-Chin-Wo S."/>
            <person name="Wang Z."/>
            <person name="Yang X."/>
            <person name="Kozik A."/>
            <person name="Arikit S."/>
            <person name="Song C."/>
            <person name="Xia L."/>
            <person name="Froenicke L."/>
            <person name="Lavelle D.O."/>
            <person name="Truco M.J."/>
            <person name="Xia R."/>
            <person name="Zhu S."/>
            <person name="Xu C."/>
            <person name="Xu H."/>
            <person name="Xu X."/>
            <person name="Cox K."/>
            <person name="Korf I."/>
            <person name="Meyers B.C."/>
            <person name="Michelmore R.W."/>
        </authorList>
    </citation>
    <scope>NUCLEOTIDE SEQUENCE [LARGE SCALE GENOMIC DNA]</scope>
    <source>
        <strain evidence="2">cv. Salinas</strain>
        <tissue evidence="1">Seedlings</tissue>
    </source>
</reference>
<name>A0A9R1XM86_LACSA</name>
<proteinExistence type="predicted"/>
<dbReference type="AlphaFoldDB" id="A0A9R1XM86"/>
<evidence type="ECO:0000313" key="1">
    <source>
        <dbReference type="EMBL" id="KAJ0220060.1"/>
    </source>
</evidence>
<dbReference type="InterPro" id="IPR029058">
    <property type="entry name" value="AB_hydrolase_fold"/>
</dbReference>
<comment type="caution">
    <text evidence="1">The sequence shown here is derived from an EMBL/GenBank/DDBJ whole genome shotgun (WGS) entry which is preliminary data.</text>
</comment>
<sequence length="114" mass="13355">MSMQTTPQGEFESLHRDLIIAYGKWEFDPMELEDSFPNNEGSVQIWMGDNDDFVPVALRRYIAQKLPWIKYHEIPSAGHIDEYGNESHIGRKTKLNKIITKKAERMDKEVIELF</sequence>
<dbReference type="EMBL" id="NBSK02000002">
    <property type="protein sequence ID" value="KAJ0220060.1"/>
    <property type="molecule type" value="Genomic_DNA"/>
</dbReference>
<gene>
    <name evidence="1" type="ORF">LSAT_V11C200059260</name>
</gene>
<organism evidence="1 2">
    <name type="scientific">Lactuca sativa</name>
    <name type="common">Garden lettuce</name>
    <dbReference type="NCBI Taxonomy" id="4236"/>
    <lineage>
        <taxon>Eukaryota</taxon>
        <taxon>Viridiplantae</taxon>
        <taxon>Streptophyta</taxon>
        <taxon>Embryophyta</taxon>
        <taxon>Tracheophyta</taxon>
        <taxon>Spermatophyta</taxon>
        <taxon>Magnoliopsida</taxon>
        <taxon>eudicotyledons</taxon>
        <taxon>Gunneridae</taxon>
        <taxon>Pentapetalae</taxon>
        <taxon>asterids</taxon>
        <taxon>campanulids</taxon>
        <taxon>Asterales</taxon>
        <taxon>Asteraceae</taxon>
        <taxon>Cichorioideae</taxon>
        <taxon>Cichorieae</taxon>
        <taxon>Lactucinae</taxon>
        <taxon>Lactuca</taxon>
    </lineage>
</organism>
<dbReference type="PANTHER" id="PTHR45763">
    <property type="entry name" value="HYDROLASE, ALPHA/BETA FOLD FAMILY PROTEIN, EXPRESSED-RELATED"/>
    <property type="match status" value="1"/>
</dbReference>
<keyword evidence="2" id="KW-1185">Reference proteome</keyword>
<evidence type="ECO:0000313" key="2">
    <source>
        <dbReference type="Proteomes" id="UP000235145"/>
    </source>
</evidence>
<protein>
    <submittedName>
        <fullName evidence="1">Uncharacterized protein</fullName>
    </submittedName>
</protein>
<dbReference type="SUPFAM" id="SSF53474">
    <property type="entry name" value="alpha/beta-Hydrolases"/>
    <property type="match status" value="1"/>
</dbReference>
<dbReference type="Gene3D" id="3.40.50.1820">
    <property type="entry name" value="alpha/beta hydrolase"/>
    <property type="match status" value="1"/>
</dbReference>
<dbReference type="Proteomes" id="UP000235145">
    <property type="component" value="Unassembled WGS sequence"/>
</dbReference>
<dbReference type="PANTHER" id="PTHR45763:SF51">
    <property type="entry name" value="ALPHA_BETA-HYDROLASES SUPERFAMILY PROTEIN"/>
    <property type="match status" value="1"/>
</dbReference>
<accession>A0A9R1XM86</accession>